<keyword evidence="1" id="KW-0472">Membrane</keyword>
<feature type="transmembrane region" description="Helical" evidence="1">
    <location>
        <begin position="445"/>
        <end position="467"/>
    </location>
</feature>
<feature type="transmembrane region" description="Helical" evidence="1">
    <location>
        <begin position="345"/>
        <end position="365"/>
    </location>
</feature>
<gene>
    <name evidence="2" type="ORF">DIT71_04615</name>
</gene>
<dbReference type="PRINTS" id="PR00702">
    <property type="entry name" value="ACRIFLAVINRP"/>
</dbReference>
<dbReference type="Gene3D" id="1.20.1640.10">
    <property type="entry name" value="Multidrug efflux transporter AcrB transmembrane domain"/>
    <property type="match status" value="2"/>
</dbReference>
<accession>A0A2V3ZNG8</accession>
<dbReference type="Gene3D" id="3.30.70.1430">
    <property type="entry name" value="Multidrug efflux transporter AcrB pore domain"/>
    <property type="match status" value="2"/>
</dbReference>
<dbReference type="GO" id="GO:0005886">
    <property type="term" value="C:plasma membrane"/>
    <property type="evidence" value="ECO:0007669"/>
    <property type="project" value="TreeGrafter"/>
</dbReference>
<dbReference type="EMBL" id="QFWX01000002">
    <property type="protein sequence ID" value="PXX92483.1"/>
    <property type="molecule type" value="Genomic_DNA"/>
</dbReference>
<dbReference type="PROSITE" id="PS51257">
    <property type="entry name" value="PROKAR_LIPOPROTEIN"/>
    <property type="match status" value="1"/>
</dbReference>
<dbReference type="SUPFAM" id="SSF82693">
    <property type="entry name" value="Multidrug efflux transporter AcrB pore domain, PN1, PN2, PC1 and PC2 subdomains"/>
    <property type="match status" value="3"/>
</dbReference>
<dbReference type="GO" id="GO:0042910">
    <property type="term" value="F:xenobiotic transmembrane transporter activity"/>
    <property type="evidence" value="ECO:0007669"/>
    <property type="project" value="TreeGrafter"/>
</dbReference>
<dbReference type="SUPFAM" id="SSF82866">
    <property type="entry name" value="Multidrug efflux transporter AcrB transmembrane domain"/>
    <property type="match status" value="2"/>
</dbReference>
<evidence type="ECO:0000313" key="3">
    <source>
        <dbReference type="Proteomes" id="UP000253987"/>
    </source>
</evidence>
<dbReference type="SUPFAM" id="SSF82714">
    <property type="entry name" value="Multidrug efflux transporter AcrB TolC docking domain, DN and DC subdomains"/>
    <property type="match status" value="2"/>
</dbReference>
<proteinExistence type="predicted"/>
<evidence type="ECO:0000313" key="2">
    <source>
        <dbReference type="EMBL" id="PXX92483.1"/>
    </source>
</evidence>
<feature type="transmembrane region" description="Helical" evidence="1">
    <location>
        <begin position="1017"/>
        <end position="1042"/>
    </location>
</feature>
<dbReference type="RefSeq" id="WP_114612037.1">
    <property type="nucleotide sequence ID" value="NZ_QFWX01000002.1"/>
</dbReference>
<dbReference type="Pfam" id="PF00873">
    <property type="entry name" value="ACR_tran"/>
    <property type="match status" value="1"/>
</dbReference>
<dbReference type="PANTHER" id="PTHR32063">
    <property type="match status" value="1"/>
</dbReference>
<evidence type="ECO:0000256" key="1">
    <source>
        <dbReference type="SAM" id="Phobius"/>
    </source>
</evidence>
<feature type="transmembrane region" description="Helical" evidence="1">
    <location>
        <begin position="894"/>
        <end position="913"/>
    </location>
</feature>
<feature type="transmembrane region" description="Helical" evidence="1">
    <location>
        <begin position="21"/>
        <end position="40"/>
    </location>
</feature>
<reference evidence="2 3" key="2">
    <citation type="submission" date="2018-06" db="EMBL/GenBank/DDBJ databases">
        <title>Marinobactersediminissp. nov, a moderately halophilic bacterium isolated from marine solar saltern.</title>
        <authorList>
            <person name="Zhang Y."/>
        </authorList>
    </citation>
    <scope>NUCLEOTIDE SEQUENCE [LARGE SCALE GENOMIC DNA]</scope>
    <source>
        <strain evidence="2 3">F01</strain>
    </source>
</reference>
<dbReference type="Gene3D" id="3.30.70.1440">
    <property type="entry name" value="Multidrug efflux transporter AcrB pore domain"/>
    <property type="match status" value="1"/>
</dbReference>
<keyword evidence="3" id="KW-1185">Reference proteome</keyword>
<dbReference type="Gene3D" id="3.30.2090.10">
    <property type="entry name" value="Multidrug efflux transporter AcrB TolC docking domain, DN and DC subdomains"/>
    <property type="match status" value="2"/>
</dbReference>
<feature type="transmembrane region" description="Helical" evidence="1">
    <location>
        <begin position="372"/>
        <end position="390"/>
    </location>
</feature>
<dbReference type="PANTHER" id="PTHR32063:SF16">
    <property type="entry name" value="CATION EFFLUX SYSTEM (ACRB_ACRD_ACRF FAMILY)"/>
    <property type="match status" value="1"/>
</dbReference>
<dbReference type="AlphaFoldDB" id="A0A2V3ZNG8"/>
<organism evidence="2 3">
    <name type="scientific">Marinobacter vulgaris</name>
    <dbReference type="NCBI Taxonomy" id="1928331"/>
    <lineage>
        <taxon>Bacteria</taxon>
        <taxon>Pseudomonadati</taxon>
        <taxon>Pseudomonadota</taxon>
        <taxon>Gammaproteobacteria</taxon>
        <taxon>Pseudomonadales</taxon>
        <taxon>Marinobacteraceae</taxon>
        <taxon>Marinobacter</taxon>
    </lineage>
</organism>
<feature type="transmembrane region" description="Helical" evidence="1">
    <location>
        <begin position="944"/>
        <end position="970"/>
    </location>
</feature>
<evidence type="ECO:0008006" key="4">
    <source>
        <dbReference type="Google" id="ProtNLM"/>
    </source>
</evidence>
<sequence>MAKDKMRLGLAGHIANRLLDSPVVPLFIIACLLLGGYALLITPREDRPDIDVPTALVLLPWPGGGVERVDEQLARRTASWVREIASVSEVRSSSSNHAALLSIEFEAGTDKATAFSKLDELFGARASELPEMAGPPRIETYGESRLVVLLATITSKTVGPEGLENIAGELSADLLTLPGVRDVGRFGGNRSAIEIMPRPADLAARKIPLNQLAEAIAGANRRVPTGRLEGMPVTDLQVGMDFTSPAQLGRIPVGNDGSGPVYLDEVADIRLGSVQQNHAVLHWQKGQSAPFPAVTLAVTTLKGMNVSDITRQVQQRLTEFSERSLPDDVQMEITHDAGTDATARVYNVLFQLLSGTLVVVGIIWLGLGWRAAVIIAIMMPASLSIVPYLYHHLGFTLNPVSIAAMILAIGILSDDAVVMLENVSRHFERAGEKTRELTVKAVNEVGNPTILADLLVVATLLPTAYITGEMGQYVRAIPIGASAAVLFSLLIALTITPYFGFRLLKVNASASTSQDARDTPFVGYYRRVLAPFLAAAWLRWLFYLVLVILLVGSFSLVALRTVQIGLTPLLDRNVFAVNIELPPASTLTESLTAASEINRHLREVPEVGGVTIYSGLSAPLIYPPETLSSPAPKAPRDLTLHVILVPEEQRDRQSYQVSREVAQDLNGWLEPYDGKGHISRIPSGPSSDRAITAEIYGPDPETRRAVAHQVAQWLGEQEGVISTDQSPSQPLPRLSLNVDPERAATFGVIPAEVTRTLYLALEGETLADWSGKSHSREPIPIILRLAKSDRETEQAIKSLYVINADGQPVSLESVLAFNYQDGEHALFRRGLLPVTTVFADLDRSLAQPLTVQLESPTRIEDTGVSWLRPPADATEPVIYWSGEWEMTRDVYRDLGVAGLVVMVLIYVLLAGWFGSYRLPLLIMLPIPLIFIGVIPAHWAWGINIAGTGVLGVIALGGIVTRNAILLVDFIEKRLDEGMEIKEAVVQAGAQRTRPIILTAATVMFGSGVLIFEPSLEPLGLTLASGVLVSTFLTLLLIPLLYFHAFSGRPRHD</sequence>
<dbReference type="Gene3D" id="3.30.70.1320">
    <property type="entry name" value="Multidrug efflux transporter AcrB pore domain like"/>
    <property type="match status" value="1"/>
</dbReference>
<dbReference type="Proteomes" id="UP000253987">
    <property type="component" value="Unassembled WGS sequence"/>
</dbReference>
<name>A0A2V3ZNG8_9GAMM</name>
<reference evidence="3" key="1">
    <citation type="submission" date="2018-05" db="EMBL/GenBank/DDBJ databases">
        <authorList>
            <person name="Lu D."/>
        </authorList>
    </citation>
    <scope>NUCLEOTIDE SEQUENCE [LARGE SCALE GENOMIC DNA]</scope>
    <source>
        <strain evidence="3">F01</strain>
    </source>
</reference>
<feature type="transmembrane region" description="Helical" evidence="1">
    <location>
        <begin position="479"/>
        <end position="501"/>
    </location>
</feature>
<feature type="transmembrane region" description="Helical" evidence="1">
    <location>
        <begin position="402"/>
        <end position="424"/>
    </location>
</feature>
<dbReference type="InterPro" id="IPR001036">
    <property type="entry name" value="Acrflvin-R"/>
</dbReference>
<keyword evidence="1" id="KW-0812">Transmembrane</keyword>
<dbReference type="InterPro" id="IPR027463">
    <property type="entry name" value="AcrB_DN_DC_subdom"/>
</dbReference>
<keyword evidence="1" id="KW-1133">Transmembrane helix</keyword>
<comment type="caution">
    <text evidence="2">The sequence shown here is derived from an EMBL/GenBank/DDBJ whole genome shotgun (WGS) entry which is preliminary data.</text>
</comment>
<dbReference type="OrthoDB" id="9757904at2"/>
<feature type="transmembrane region" description="Helical" evidence="1">
    <location>
        <begin position="540"/>
        <end position="559"/>
    </location>
</feature>
<protein>
    <recommendedName>
        <fullName evidence="4">AcrB/AcrD/AcrF family protein</fullName>
    </recommendedName>
</protein>
<feature type="transmembrane region" description="Helical" evidence="1">
    <location>
        <begin position="991"/>
        <end position="1011"/>
    </location>
</feature>